<evidence type="ECO:0000313" key="2">
    <source>
        <dbReference type="Proteomes" id="UP000295706"/>
    </source>
</evidence>
<reference evidence="1 2" key="1">
    <citation type="submission" date="2019-02" db="EMBL/GenBank/DDBJ databases">
        <title>Arundinibacter roseus gen. nov., sp. nov., a new member of the family Cytophagaceae.</title>
        <authorList>
            <person name="Szuroczki S."/>
            <person name="Khayer B."/>
            <person name="Sproer C."/>
            <person name="Toumi M."/>
            <person name="Szabo A."/>
            <person name="Felfoldi T."/>
            <person name="Schumann P."/>
            <person name="Toth E."/>
        </authorList>
    </citation>
    <scope>NUCLEOTIDE SEQUENCE [LARGE SCALE GENOMIC DNA]</scope>
    <source>
        <strain evidence="1 2">DMA-k-7a</strain>
    </source>
</reference>
<proteinExistence type="predicted"/>
<protein>
    <submittedName>
        <fullName evidence="1">Uncharacterized protein</fullName>
    </submittedName>
</protein>
<keyword evidence="2" id="KW-1185">Reference proteome</keyword>
<dbReference type="Proteomes" id="UP000295706">
    <property type="component" value="Unassembled WGS sequence"/>
</dbReference>
<accession>A0A4R4KGE4</accession>
<comment type="caution">
    <text evidence="1">The sequence shown here is derived from an EMBL/GenBank/DDBJ whole genome shotgun (WGS) entry which is preliminary data.</text>
</comment>
<sequence length="82" mass="9687">MATFLRIDNEEFFNFDHVRKFLINNSSDADQEFFIEILFQDGTTSTIKFETESLRDIAFQTLKLNIDFIDINTKKIDDIAAW</sequence>
<evidence type="ECO:0000313" key="1">
    <source>
        <dbReference type="EMBL" id="TDB67114.1"/>
    </source>
</evidence>
<dbReference type="AlphaFoldDB" id="A0A4R4KGE4"/>
<organism evidence="1 2">
    <name type="scientific">Arundinibacter roseus</name>
    <dbReference type="NCBI Taxonomy" id="2070510"/>
    <lineage>
        <taxon>Bacteria</taxon>
        <taxon>Pseudomonadati</taxon>
        <taxon>Bacteroidota</taxon>
        <taxon>Cytophagia</taxon>
        <taxon>Cytophagales</taxon>
        <taxon>Spirosomataceae</taxon>
        <taxon>Arundinibacter</taxon>
    </lineage>
</organism>
<dbReference type="RefSeq" id="WP_132116434.1">
    <property type="nucleotide sequence ID" value="NZ_SMJU01000004.1"/>
</dbReference>
<dbReference type="EMBL" id="SMJU01000004">
    <property type="protein sequence ID" value="TDB67114.1"/>
    <property type="molecule type" value="Genomic_DNA"/>
</dbReference>
<name>A0A4R4KGE4_9BACT</name>
<gene>
    <name evidence="1" type="ORF">EZE20_08345</name>
</gene>